<evidence type="ECO:0000256" key="3">
    <source>
        <dbReference type="ARBA" id="ARBA00022737"/>
    </source>
</evidence>
<feature type="non-terminal residue" evidence="7">
    <location>
        <position position="408"/>
    </location>
</feature>
<dbReference type="AlphaFoldDB" id="A0A2C6KK41"/>
<evidence type="ECO:0000313" key="7">
    <source>
        <dbReference type="EMBL" id="PHJ16736.1"/>
    </source>
</evidence>
<keyword evidence="4" id="KW-1133">Transmembrane helix</keyword>
<dbReference type="PANTHER" id="PTHR12546">
    <property type="entry name" value="FER-1-LIKE"/>
    <property type="match status" value="1"/>
</dbReference>
<dbReference type="GO" id="GO:0016020">
    <property type="term" value="C:membrane"/>
    <property type="evidence" value="ECO:0007669"/>
    <property type="project" value="UniProtKB-SubCell"/>
</dbReference>
<evidence type="ECO:0000256" key="5">
    <source>
        <dbReference type="ARBA" id="ARBA00023136"/>
    </source>
</evidence>
<dbReference type="InterPro" id="IPR000008">
    <property type="entry name" value="C2_dom"/>
</dbReference>
<evidence type="ECO:0000256" key="1">
    <source>
        <dbReference type="ARBA" id="ARBA00004167"/>
    </source>
</evidence>
<keyword evidence="3" id="KW-0677">Repeat</keyword>
<dbReference type="VEuPathDB" id="ToxoDB:CSUI_009448"/>
<dbReference type="EMBL" id="MIGC01005631">
    <property type="protein sequence ID" value="PHJ16736.1"/>
    <property type="molecule type" value="Genomic_DNA"/>
</dbReference>
<dbReference type="SUPFAM" id="SSF49562">
    <property type="entry name" value="C2 domain (Calcium/lipid-binding domain, CaLB)"/>
    <property type="match status" value="2"/>
</dbReference>
<comment type="caution">
    <text evidence="7">The sequence shown here is derived from an EMBL/GenBank/DDBJ whole genome shotgun (WGS) entry which is preliminary data.</text>
</comment>
<dbReference type="PANTHER" id="PTHR12546:SF33">
    <property type="entry name" value="SPERM VESICLE FUSION PROTEIN FER-1"/>
    <property type="match status" value="1"/>
</dbReference>
<dbReference type="InterPro" id="IPR037721">
    <property type="entry name" value="Ferlin"/>
</dbReference>
<name>A0A2C6KK41_9APIC</name>
<keyword evidence="2" id="KW-0812">Transmembrane</keyword>
<sequence length="408" mass="45219">MATKAVQYNIKVDLHEVKDLSFRENVGDKEIVPNPYIEVTVDGVTKATNQKTQVVSATFNTSFNFTAFLTPDEFARSYVEVSVLHKYMIIGGLGLQSAVIGKYVFSFAYIYSKSQHWIYRQWVSLRNFDHPQDAAGLLLITVGVFGPGDAMPVVDESICVVNEGGERTSHDVNVKLTHYNLSVNIYKGQDIPAIPGQFSTVLEPYVKVKHGGAELQTRSLPEANPEWFASVGLPSCMPSFDGNVLVELWNGQPSATSAGTLMGTVVLDYFQLTRNDLPPRWFNFYWRPPTEGLLGAVTDMMMNAELRQPTSYGGRILLSASAAKVQTPLPLGVRTARPAQEPPTQECVWWIDVYEVTSAVGYTSDVRAEISFGPHTLKTAALQCNALGTYVIDDETGRLREQRIYMPS</sequence>
<proteinExistence type="predicted"/>
<keyword evidence="5" id="KW-0472">Membrane</keyword>
<evidence type="ECO:0000256" key="4">
    <source>
        <dbReference type="ARBA" id="ARBA00022989"/>
    </source>
</evidence>
<evidence type="ECO:0000259" key="6">
    <source>
        <dbReference type="PROSITE" id="PS50004"/>
    </source>
</evidence>
<dbReference type="PROSITE" id="PS50004">
    <property type="entry name" value="C2"/>
    <property type="match status" value="2"/>
</dbReference>
<protein>
    <submittedName>
        <fullName evidence="7">C2 domain-containing</fullName>
    </submittedName>
</protein>
<comment type="subcellular location">
    <subcellularLocation>
        <location evidence="1">Membrane</location>
        <topology evidence="1">Single-pass membrane protein</topology>
    </subcellularLocation>
</comment>
<feature type="domain" description="C2" evidence="6">
    <location>
        <begin position="1"/>
        <end position="123"/>
    </location>
</feature>
<dbReference type="Pfam" id="PF00168">
    <property type="entry name" value="C2"/>
    <property type="match status" value="2"/>
</dbReference>
<dbReference type="RefSeq" id="XP_067918461.1">
    <property type="nucleotide sequence ID" value="XM_068069564.1"/>
</dbReference>
<dbReference type="SMART" id="SM00239">
    <property type="entry name" value="C2"/>
    <property type="match status" value="2"/>
</dbReference>
<reference evidence="7 8" key="1">
    <citation type="journal article" date="2017" name="Int. J. Parasitol.">
        <title>The genome of the protozoan parasite Cystoisospora suis and a reverse vaccinology approach to identify vaccine candidates.</title>
        <authorList>
            <person name="Palmieri N."/>
            <person name="Shrestha A."/>
            <person name="Ruttkowski B."/>
            <person name="Beck T."/>
            <person name="Vogl C."/>
            <person name="Tomley F."/>
            <person name="Blake D.P."/>
            <person name="Joachim A."/>
        </authorList>
    </citation>
    <scope>NUCLEOTIDE SEQUENCE [LARGE SCALE GENOMIC DNA]</scope>
    <source>
        <strain evidence="7 8">Wien I</strain>
    </source>
</reference>
<gene>
    <name evidence="7" type="ORF">CSUI_009448</name>
</gene>
<organism evidence="7 8">
    <name type="scientific">Cystoisospora suis</name>
    <dbReference type="NCBI Taxonomy" id="483139"/>
    <lineage>
        <taxon>Eukaryota</taxon>
        <taxon>Sar</taxon>
        <taxon>Alveolata</taxon>
        <taxon>Apicomplexa</taxon>
        <taxon>Conoidasida</taxon>
        <taxon>Coccidia</taxon>
        <taxon>Eucoccidiorida</taxon>
        <taxon>Eimeriorina</taxon>
        <taxon>Sarcocystidae</taxon>
        <taxon>Cystoisospora</taxon>
    </lineage>
</organism>
<keyword evidence="8" id="KW-1185">Reference proteome</keyword>
<dbReference type="GO" id="GO:0007009">
    <property type="term" value="P:plasma membrane organization"/>
    <property type="evidence" value="ECO:0007669"/>
    <property type="project" value="TreeGrafter"/>
</dbReference>
<dbReference type="InterPro" id="IPR035892">
    <property type="entry name" value="C2_domain_sf"/>
</dbReference>
<dbReference type="Proteomes" id="UP000221165">
    <property type="component" value="Unassembled WGS sequence"/>
</dbReference>
<dbReference type="Gene3D" id="2.60.40.150">
    <property type="entry name" value="C2 domain"/>
    <property type="match status" value="2"/>
</dbReference>
<feature type="domain" description="C2" evidence="6">
    <location>
        <begin position="162"/>
        <end position="282"/>
    </location>
</feature>
<evidence type="ECO:0000256" key="2">
    <source>
        <dbReference type="ARBA" id="ARBA00022692"/>
    </source>
</evidence>
<dbReference type="OrthoDB" id="270970at2759"/>
<accession>A0A2C6KK41</accession>
<evidence type="ECO:0000313" key="8">
    <source>
        <dbReference type="Proteomes" id="UP000221165"/>
    </source>
</evidence>
<dbReference type="SMART" id="SM01202">
    <property type="entry name" value="FerI"/>
    <property type="match status" value="1"/>
</dbReference>
<dbReference type="GeneID" id="94432775"/>
<dbReference type="InterPro" id="IPR012968">
    <property type="entry name" value="FerIin_dom"/>
</dbReference>